<proteinExistence type="predicted"/>
<evidence type="ECO:0000259" key="3">
    <source>
        <dbReference type="Pfam" id="PF21671"/>
    </source>
</evidence>
<feature type="compositionally biased region" description="Basic and acidic residues" evidence="1">
    <location>
        <begin position="40"/>
        <end position="50"/>
    </location>
</feature>
<keyword evidence="2" id="KW-0732">Signal</keyword>
<dbReference type="AlphaFoldDB" id="A0A165FD16"/>
<accession>A0A165FD16</accession>
<evidence type="ECO:0000313" key="5">
    <source>
        <dbReference type="Proteomes" id="UP000076871"/>
    </source>
</evidence>
<dbReference type="InParanoid" id="A0A165FD16"/>
<feature type="compositionally biased region" description="Basic and acidic residues" evidence="1">
    <location>
        <begin position="67"/>
        <end position="77"/>
    </location>
</feature>
<dbReference type="PANTHER" id="PTHR35192:SF2">
    <property type="entry name" value="APPLE DOMAIN-CONTAINING PROTEIN"/>
    <property type="match status" value="1"/>
</dbReference>
<dbReference type="EMBL" id="KV427614">
    <property type="protein sequence ID" value="KZT08785.1"/>
    <property type="molecule type" value="Genomic_DNA"/>
</dbReference>
<dbReference type="PANTHER" id="PTHR35192">
    <property type="entry name" value="PROTEIN, PUTATIVE-RELATED"/>
    <property type="match status" value="1"/>
</dbReference>
<dbReference type="InterPro" id="IPR048661">
    <property type="entry name" value="CPL1-like"/>
</dbReference>
<evidence type="ECO:0000313" key="4">
    <source>
        <dbReference type="EMBL" id="KZT08785.1"/>
    </source>
</evidence>
<name>A0A165FD16_9APHY</name>
<evidence type="ECO:0000256" key="2">
    <source>
        <dbReference type="SAM" id="SignalP"/>
    </source>
</evidence>
<dbReference type="InterPro" id="IPR038955">
    <property type="entry name" value="PriA/CPL1_fungi"/>
</dbReference>
<dbReference type="Pfam" id="PF21671">
    <property type="entry name" value="CPL1-like"/>
    <property type="match status" value="1"/>
</dbReference>
<feature type="signal peptide" evidence="2">
    <location>
        <begin position="1"/>
        <end position="23"/>
    </location>
</feature>
<feature type="region of interest" description="Disordered" evidence="1">
    <location>
        <begin position="28"/>
        <end position="111"/>
    </location>
</feature>
<keyword evidence="5" id="KW-1185">Reference proteome</keyword>
<gene>
    <name evidence="4" type="ORF">LAESUDRAFT_676206</name>
</gene>
<feature type="chain" id="PRO_5007857696" description="Protein CPL1-like domain-containing protein" evidence="2">
    <location>
        <begin position="24"/>
        <end position="212"/>
    </location>
</feature>
<reference evidence="4 5" key="1">
    <citation type="journal article" date="2016" name="Mol. Biol. Evol.">
        <title>Comparative Genomics of Early-Diverging Mushroom-Forming Fungi Provides Insights into the Origins of Lignocellulose Decay Capabilities.</title>
        <authorList>
            <person name="Nagy L.G."/>
            <person name="Riley R."/>
            <person name="Tritt A."/>
            <person name="Adam C."/>
            <person name="Daum C."/>
            <person name="Floudas D."/>
            <person name="Sun H."/>
            <person name="Yadav J.S."/>
            <person name="Pangilinan J."/>
            <person name="Larsson K.H."/>
            <person name="Matsuura K."/>
            <person name="Barry K."/>
            <person name="Labutti K."/>
            <person name="Kuo R."/>
            <person name="Ohm R.A."/>
            <person name="Bhattacharya S.S."/>
            <person name="Shirouzu T."/>
            <person name="Yoshinaga Y."/>
            <person name="Martin F.M."/>
            <person name="Grigoriev I.V."/>
            <person name="Hibbett D.S."/>
        </authorList>
    </citation>
    <scope>NUCLEOTIDE SEQUENCE [LARGE SCALE GENOMIC DNA]</scope>
    <source>
        <strain evidence="4 5">93-53</strain>
    </source>
</reference>
<feature type="compositionally biased region" description="Basic and acidic residues" evidence="1">
    <location>
        <begin position="89"/>
        <end position="99"/>
    </location>
</feature>
<dbReference type="RefSeq" id="XP_040766525.1">
    <property type="nucleotide sequence ID" value="XM_040905617.1"/>
</dbReference>
<evidence type="ECO:0000256" key="1">
    <source>
        <dbReference type="SAM" id="MobiDB-lite"/>
    </source>
</evidence>
<feature type="domain" description="Protein CPL1-like" evidence="3">
    <location>
        <begin position="149"/>
        <end position="208"/>
    </location>
</feature>
<organism evidence="4 5">
    <name type="scientific">Laetiporus sulphureus 93-53</name>
    <dbReference type="NCBI Taxonomy" id="1314785"/>
    <lineage>
        <taxon>Eukaryota</taxon>
        <taxon>Fungi</taxon>
        <taxon>Dikarya</taxon>
        <taxon>Basidiomycota</taxon>
        <taxon>Agaricomycotina</taxon>
        <taxon>Agaricomycetes</taxon>
        <taxon>Polyporales</taxon>
        <taxon>Laetiporus</taxon>
    </lineage>
</organism>
<protein>
    <recommendedName>
        <fullName evidence="3">Protein CPL1-like domain-containing protein</fullName>
    </recommendedName>
</protein>
<sequence>MRSALVAAIGLAVLAVLPVPAAALPGPTPAIQARAPGPSHGHDPHNDRRGPVRRTPVVQARAPGPSHGHDPHNDRRSPVVQARAPGPSHGHDPHNDRRAAAVQRGPQKREQQLIPAVQDVTHLCPLSMSACPISSSVPLSLMEWIEQGFECVDLSEDLNSCGGCGSVDTQFDCTAIPNALAVSCVVGGCHVDSCKTGYAIAADSKTCVSALA</sequence>
<dbReference type="Proteomes" id="UP000076871">
    <property type="component" value="Unassembled WGS sequence"/>
</dbReference>
<dbReference type="OrthoDB" id="439917at2759"/>
<dbReference type="GeneID" id="63822647"/>